<gene>
    <name evidence="1" type="ORF">FYK55_26870</name>
</gene>
<evidence type="ECO:0000313" key="1">
    <source>
        <dbReference type="EMBL" id="KAA5538637.1"/>
    </source>
</evidence>
<accession>A0A5M6CTR4</accession>
<organism evidence="1 2">
    <name type="scientific">Roseiconus nitratireducens</name>
    <dbReference type="NCBI Taxonomy" id="2605748"/>
    <lineage>
        <taxon>Bacteria</taxon>
        <taxon>Pseudomonadati</taxon>
        <taxon>Planctomycetota</taxon>
        <taxon>Planctomycetia</taxon>
        <taxon>Pirellulales</taxon>
        <taxon>Pirellulaceae</taxon>
        <taxon>Roseiconus</taxon>
    </lineage>
</organism>
<dbReference type="AlphaFoldDB" id="A0A5M6CTR4"/>
<dbReference type="Proteomes" id="UP000324479">
    <property type="component" value="Unassembled WGS sequence"/>
</dbReference>
<dbReference type="EMBL" id="VWOX01000028">
    <property type="protein sequence ID" value="KAA5538637.1"/>
    <property type="molecule type" value="Genomic_DNA"/>
</dbReference>
<evidence type="ECO:0000313" key="2">
    <source>
        <dbReference type="Proteomes" id="UP000324479"/>
    </source>
</evidence>
<reference evidence="1 2" key="1">
    <citation type="submission" date="2019-08" db="EMBL/GenBank/DDBJ databases">
        <authorList>
            <person name="Dhanesh K."/>
            <person name="Kumar G."/>
            <person name="Sasikala C."/>
            <person name="Venkata Ramana C."/>
        </authorList>
    </citation>
    <scope>NUCLEOTIDE SEQUENCE [LARGE SCALE GENOMIC DNA]</scope>
    <source>
        <strain evidence="1 2">JC645</strain>
    </source>
</reference>
<dbReference type="RefSeq" id="WP_150079737.1">
    <property type="nucleotide sequence ID" value="NZ_VWOX01000028.1"/>
</dbReference>
<comment type="caution">
    <text evidence="1">The sequence shown here is derived from an EMBL/GenBank/DDBJ whole genome shotgun (WGS) entry which is preliminary data.</text>
</comment>
<sequence length="493" mass="54933">MNHSNLTETINKLNEFRRANLKSMGVAMNAQIFTGIPLCLAICLTGSAAYSGGSSMSIDGETGLETRSHSIDDHETVPAPFPDHLEKQEVKVRWSSIKTDSLGNKLILAGKLIHVDATGKVRPLCNQPFAIYLARQHEKRLDWSTKAIYDETMMVDGFSDEHGKFEGSADIWETNLPFDSTGSVQVAIASARIGMSGRERWVFRRNDRPAISSSVAMLELPPAPQVALATRELNRLRRWPEDDLDGTQLLRTALSLQRAGRDTALDAINAFIKGRLGDRERQASDLDDERVVGMITHLVFEPKAGGPHPPSYICLFEFGPSVDGEALKTQWPNGSVMFSCGIPFVSGRRGYGFSGMLPPLDRFSKWIEEHGRIRDQSFEPQVDPLTAAERLLAAPFIKAITDKTEGPFTGPVQINYIRRQALAMVGLPVNPEQPHYAGPEIPEDLWARLLKETRSNPIVWDPELQRFNARQSSPRYQELIDEAMNSIKNPCDE</sequence>
<name>A0A5M6CTR4_9BACT</name>
<proteinExistence type="predicted"/>
<protein>
    <submittedName>
        <fullName evidence="1">Uncharacterized protein</fullName>
    </submittedName>
</protein>
<keyword evidence="2" id="KW-1185">Reference proteome</keyword>